<evidence type="ECO:0000256" key="2">
    <source>
        <dbReference type="ARBA" id="ARBA00022857"/>
    </source>
</evidence>
<evidence type="ECO:0000259" key="5">
    <source>
        <dbReference type="Pfam" id="PF08881"/>
    </source>
</evidence>
<dbReference type="GO" id="GO:0016491">
    <property type="term" value="F:oxidoreductase activity"/>
    <property type="evidence" value="ECO:0007669"/>
    <property type="project" value="UniProtKB-KW"/>
</dbReference>
<evidence type="ECO:0000313" key="7">
    <source>
        <dbReference type="Proteomes" id="UP000701801"/>
    </source>
</evidence>
<dbReference type="Gene3D" id="2.30.60.10">
    <property type="entry name" value="Cyanovirin-N"/>
    <property type="match status" value="1"/>
</dbReference>
<name>A0A9N9M2W2_9HELO</name>
<organism evidence="6 7">
    <name type="scientific">Hymenoscyphus albidus</name>
    <dbReference type="NCBI Taxonomy" id="595503"/>
    <lineage>
        <taxon>Eukaryota</taxon>
        <taxon>Fungi</taxon>
        <taxon>Dikarya</taxon>
        <taxon>Ascomycota</taxon>
        <taxon>Pezizomycotina</taxon>
        <taxon>Leotiomycetes</taxon>
        <taxon>Helotiales</taxon>
        <taxon>Helotiaceae</taxon>
        <taxon>Hymenoscyphus</taxon>
    </lineage>
</organism>
<dbReference type="Gene3D" id="3.40.50.720">
    <property type="entry name" value="NAD(P)-binding Rossmann-like Domain"/>
    <property type="match status" value="1"/>
</dbReference>
<protein>
    <recommendedName>
        <fullName evidence="5">Cyanovirin-N domain-containing protein</fullName>
    </recommendedName>
</protein>
<keyword evidence="2" id="KW-0521">NADP</keyword>
<feature type="chain" id="PRO_5040182533" description="Cyanovirin-N domain-containing protein" evidence="4">
    <location>
        <begin position="21"/>
        <end position="299"/>
    </location>
</feature>
<evidence type="ECO:0000313" key="6">
    <source>
        <dbReference type="EMBL" id="CAG8983665.1"/>
    </source>
</evidence>
<evidence type="ECO:0000256" key="4">
    <source>
        <dbReference type="SAM" id="SignalP"/>
    </source>
</evidence>
<keyword evidence="7" id="KW-1185">Reference proteome</keyword>
<comment type="caution">
    <text evidence="6">The sequence shown here is derived from an EMBL/GenBank/DDBJ whole genome shotgun (WGS) entry which is preliminary data.</text>
</comment>
<dbReference type="InterPro" id="IPR036291">
    <property type="entry name" value="NAD(P)-bd_dom_sf"/>
</dbReference>
<keyword evidence="3" id="KW-0560">Oxidoreductase</keyword>
<dbReference type="EMBL" id="CAJVRM010000733">
    <property type="protein sequence ID" value="CAG8983665.1"/>
    <property type="molecule type" value="Genomic_DNA"/>
</dbReference>
<dbReference type="InterPro" id="IPR036673">
    <property type="entry name" value="Cyanovirin-N_sf"/>
</dbReference>
<dbReference type="PANTHER" id="PTHR24320:SF236">
    <property type="entry name" value="SHORT-CHAIN DEHYDROGENASE-RELATED"/>
    <property type="match status" value="1"/>
</dbReference>
<gene>
    <name evidence="6" type="ORF">HYALB_00004096</name>
</gene>
<dbReference type="Pfam" id="PF08881">
    <property type="entry name" value="CVNH"/>
    <property type="match status" value="1"/>
</dbReference>
<dbReference type="AlphaFoldDB" id="A0A9N9M2W2"/>
<feature type="domain" description="Cyanovirin-N" evidence="5">
    <location>
        <begin position="26"/>
        <end position="75"/>
    </location>
</feature>
<dbReference type="Proteomes" id="UP000701801">
    <property type="component" value="Unassembled WGS sequence"/>
</dbReference>
<accession>A0A9N9M2W2</accession>
<dbReference type="SUPFAM" id="SSF51322">
    <property type="entry name" value="Cyanovirin-N"/>
    <property type="match status" value="1"/>
</dbReference>
<dbReference type="PANTHER" id="PTHR24320">
    <property type="entry name" value="RETINOL DEHYDROGENASE"/>
    <property type="match status" value="1"/>
</dbReference>
<evidence type="ECO:0000256" key="1">
    <source>
        <dbReference type="ARBA" id="ARBA00006484"/>
    </source>
</evidence>
<proteinExistence type="inferred from homology"/>
<feature type="non-terminal residue" evidence="6">
    <location>
        <position position="1"/>
    </location>
</feature>
<keyword evidence="4" id="KW-0732">Signal</keyword>
<feature type="signal peptide" evidence="4">
    <location>
        <begin position="1"/>
        <end position="20"/>
    </location>
</feature>
<comment type="similarity">
    <text evidence="1">Belongs to the short-chain dehydrogenases/reductases (SDR) family.</text>
</comment>
<dbReference type="InterPro" id="IPR011058">
    <property type="entry name" value="Cyanovirin-N"/>
</dbReference>
<sequence length="299" mass="33235">MFSPTTFLGAFAATVAIVTAEFISKCETPVLETGFANRGIMTAQCMNDNGHYIVTSIDLNACLNNYQGKLYMGRENSILHVTPLRSRPRSNREDPEYRKHAKRTSLPLDLADLSTIAPAITAFLAREKRLDVLFNNAGRASMPLEYKTVQGHEPHFGINCAGTWLVTHLLAPILQLTAKVSPPNTIRITWTASVLVDIMAPLGGVVMKNVRNPSTNRHEHYSASKAGNYFLASEWHRRFGVSGIISLALNPGSLKTNTWRSTPWYHYWPYYFFLGEALDGARTNLWAAFKKGITSEDGG</sequence>
<reference evidence="6" key="1">
    <citation type="submission" date="2021-07" db="EMBL/GenBank/DDBJ databases">
        <authorList>
            <person name="Durling M."/>
        </authorList>
    </citation>
    <scope>NUCLEOTIDE SEQUENCE</scope>
</reference>
<evidence type="ECO:0000256" key="3">
    <source>
        <dbReference type="ARBA" id="ARBA00023002"/>
    </source>
</evidence>
<dbReference type="SUPFAM" id="SSF51735">
    <property type="entry name" value="NAD(P)-binding Rossmann-fold domains"/>
    <property type="match status" value="1"/>
</dbReference>
<dbReference type="OrthoDB" id="191139at2759"/>